<keyword evidence="5" id="KW-1185">Reference proteome</keyword>
<organism evidence="4 5">
    <name type="scientific">Pontibacillus marinus BH030004 = DSM 16465</name>
    <dbReference type="NCBI Taxonomy" id="1385511"/>
    <lineage>
        <taxon>Bacteria</taxon>
        <taxon>Bacillati</taxon>
        <taxon>Bacillota</taxon>
        <taxon>Bacilli</taxon>
        <taxon>Bacillales</taxon>
        <taxon>Bacillaceae</taxon>
        <taxon>Pontibacillus</taxon>
    </lineage>
</organism>
<dbReference type="Gene3D" id="2.60.40.1220">
    <property type="match status" value="4"/>
</dbReference>
<evidence type="ECO:0000256" key="2">
    <source>
        <dbReference type="SAM" id="SignalP"/>
    </source>
</evidence>
<feature type="chain" id="PRO_5002021845" description="SbsA Ig-like domain-containing protein" evidence="2">
    <location>
        <begin position="24"/>
        <end position="1099"/>
    </location>
</feature>
<comment type="caution">
    <text evidence="4">The sequence shown here is derived from an EMBL/GenBank/DDBJ whole genome shotgun (WGS) entry which is preliminary data.</text>
</comment>
<dbReference type="InterPro" id="IPR032812">
    <property type="entry name" value="SbsA_Ig"/>
</dbReference>
<protein>
    <recommendedName>
        <fullName evidence="3">SbsA Ig-like domain-containing protein</fullName>
    </recommendedName>
</protein>
<dbReference type="Pfam" id="PF13205">
    <property type="entry name" value="Big_5"/>
    <property type="match status" value="1"/>
</dbReference>
<dbReference type="AlphaFoldDB" id="A0A0A5GGD2"/>
<evidence type="ECO:0000313" key="4">
    <source>
        <dbReference type="EMBL" id="KGX91029.1"/>
    </source>
</evidence>
<dbReference type="eggNOG" id="COG0544">
    <property type="taxonomic scope" value="Bacteria"/>
</dbReference>
<reference evidence="4 5" key="1">
    <citation type="submission" date="2013-08" db="EMBL/GenBank/DDBJ databases">
        <authorList>
            <person name="Huang J."/>
            <person name="Wang G."/>
        </authorList>
    </citation>
    <scope>NUCLEOTIDE SEQUENCE [LARGE SCALE GENOMIC DNA]</scope>
    <source>
        <strain evidence="4 5">BH030004</strain>
    </source>
</reference>
<dbReference type="eggNOG" id="COG3210">
    <property type="taxonomic scope" value="Bacteria"/>
</dbReference>
<evidence type="ECO:0000259" key="3">
    <source>
        <dbReference type="Pfam" id="PF13205"/>
    </source>
</evidence>
<dbReference type="Proteomes" id="UP000030403">
    <property type="component" value="Unassembled WGS sequence"/>
</dbReference>
<dbReference type="RefSeq" id="WP_027447787.1">
    <property type="nucleotide sequence ID" value="NZ_AVPF01000004.1"/>
</dbReference>
<keyword evidence="1 2" id="KW-0732">Signal</keyword>
<gene>
    <name evidence="4" type="ORF">N783_13405</name>
</gene>
<dbReference type="EMBL" id="AVPF01000004">
    <property type="protein sequence ID" value="KGX91029.1"/>
    <property type="molecule type" value="Genomic_DNA"/>
</dbReference>
<feature type="domain" description="SbsA Ig-like" evidence="3">
    <location>
        <begin position="348"/>
        <end position="423"/>
    </location>
</feature>
<dbReference type="InterPro" id="IPR014755">
    <property type="entry name" value="Cu-Rt/internalin_Ig-like"/>
</dbReference>
<name>A0A0A5GGD2_9BACI</name>
<evidence type="ECO:0000313" key="5">
    <source>
        <dbReference type="Proteomes" id="UP000030403"/>
    </source>
</evidence>
<proteinExistence type="predicted"/>
<dbReference type="OrthoDB" id="2079983at2"/>
<dbReference type="STRING" id="1385511.GCA_000425225_00299"/>
<evidence type="ECO:0000256" key="1">
    <source>
        <dbReference type="ARBA" id="ARBA00022729"/>
    </source>
</evidence>
<accession>A0A0A5GGD2</accession>
<sequence length="1099" mass="115669">MKSPFKVMTTAALAATVAVPTLAATPVAAEETSIQHVAIETADGSVVTVPFMDYAKAKTFGSGELGEFVNAEGNSVVAVSVAEGKFVTISALAKAKIMDSDKDTTTLLDELDEDAENLVAEEEVTDYTAYEDLGEDVAPAVESVSANNLSQFTVEFNTEVSEASATKAENYSVDTDGSLDLTNASFELQADGKTVLVTVVDGNEAAQQEKVSVTVENVENTEGAVIEDTTVEDVKFLDQVVPTADSAEVVGNDTIKVHFSEPMDVASLETKGNYEVNGGDLYIKEVNSINNGREANIVLYSDLEEGDVDVSVDGVDDQAGFTVDATDLTAEVTVDDEAPQVVGYKDATPNGVTLVFNEDIELADGTAANFYHTNSNNPVDNNITASDIDGNELTLDFTTNNLPEGTAYIYILKESLNDLWDNENNQIMHKVEVEVDEKAPTLDDFEVKSESKVELTFSEDVADVEASDFTLLDNAGDEVEDAIDSVSVTDNVVTVNFENKLSGDHGLVFEGIEDISGNEIDKTTKGFNVDDLTAPKFSDFDVTLYGAGTTDQVVRVDFGEEMATDGQYSVLDASKYIVNGNPLSNYSVDFTVVNSGKSIEIEVPNDANDGVDLVSGSNQIELARVADAAGNYTDQLSATKNLTNGDASTIGYSAELISDEEVRVTFDAELVDFDADDLMIYADELGGDAATNNDYDGSSEKLSVSRVSTSLNAKGNTVAVYTLNSKVNEDAYNTYQTNDLRVTTVASGLTSKNIYGQKLAADDDVAVTDKATPVLDVTTVAGANAQDVVLQSKSSTENKIDITFSEDIDIDTVSASTFDVDGYTVDSIVQTSDSDVITLVLDNSGNYEAPEIGTAITQQASLKDVNGNVLTGLSTEIVDDSLPTVSSATTVDADDDGQIDGYTVVFDEAVKDSSVDISKFDVNSYSNLAFNTGSTSNDNTITITFDESGSVDSDSTPQFTTTSAGAITDLAGNELATVATGSEVDGVTAYFTSGEPTATAGTSPAIDLTADLDVAGTAYYVVVADGANAPTAAEIKAGANYSGVTVQASGSLSVTTPGTQATGSETLTATTAYDVYFVAEDTNGTNLSTNVVKKDVTTN</sequence>
<feature type="signal peptide" evidence="2">
    <location>
        <begin position="1"/>
        <end position="23"/>
    </location>
</feature>